<accession>A0ABY7TSB3</accession>
<dbReference type="Proteomes" id="UP001220395">
    <property type="component" value="Plasmid unnamed3"/>
</dbReference>
<dbReference type="EMBL" id="CP117414">
    <property type="protein sequence ID" value="WCT75861.1"/>
    <property type="molecule type" value="Genomic_DNA"/>
</dbReference>
<proteinExistence type="predicted"/>
<reference evidence="1 2" key="1">
    <citation type="submission" date="2023-02" db="EMBL/GenBank/DDBJ databases">
        <title>Genome sequence of Sphingomonas naphthae.</title>
        <authorList>
            <person name="Kim S."/>
            <person name="Heo J."/>
            <person name="Kwon S.-W."/>
        </authorList>
    </citation>
    <scope>NUCLEOTIDE SEQUENCE [LARGE SCALE GENOMIC DNA]</scope>
    <source>
        <strain evidence="1 2">KACC 18716</strain>
        <plasmid evidence="1 2">unnamed3</plasmid>
    </source>
</reference>
<sequence length="97" mass="10984">MGDRIELSQNDDHVGGRFKWEREPSCCSQLKAAVDEDKFIFVSNFVDGENGPNSFYMMPVDADGYLARSKGVQISHCPWCGTAIDARKHYPAKTKRR</sequence>
<organism evidence="1 2">
    <name type="scientific">Sphingomonas naphthae</name>
    <dbReference type="NCBI Taxonomy" id="1813468"/>
    <lineage>
        <taxon>Bacteria</taxon>
        <taxon>Pseudomonadati</taxon>
        <taxon>Pseudomonadota</taxon>
        <taxon>Alphaproteobacteria</taxon>
        <taxon>Sphingomonadales</taxon>
        <taxon>Sphingomonadaceae</taxon>
        <taxon>Sphingomonas</taxon>
    </lineage>
</organism>
<evidence type="ECO:0000313" key="1">
    <source>
        <dbReference type="EMBL" id="WCT75861.1"/>
    </source>
</evidence>
<evidence type="ECO:0000313" key="2">
    <source>
        <dbReference type="Proteomes" id="UP001220395"/>
    </source>
</evidence>
<geneLocation type="plasmid" evidence="1 2">
    <name>unnamed3</name>
</geneLocation>
<dbReference type="RefSeq" id="WP_273692217.1">
    <property type="nucleotide sequence ID" value="NZ_CP117414.1"/>
</dbReference>
<gene>
    <name evidence="1" type="ORF">PQ455_20775</name>
</gene>
<keyword evidence="1" id="KW-0614">Plasmid</keyword>
<name>A0ABY7TSB3_9SPHN</name>
<keyword evidence="2" id="KW-1185">Reference proteome</keyword>
<protein>
    <submittedName>
        <fullName evidence="1">Uncharacterized protein</fullName>
    </submittedName>
</protein>